<comment type="caution">
    <text evidence="1">The sequence shown here is derived from an EMBL/GenBank/DDBJ whole genome shotgun (WGS) entry which is preliminary data.</text>
</comment>
<sequence length="286" mass="34668">MIEILFSNQLDAFKWSEFSKKNHVKVELQQKRFSTAPYFVRHPQKTWNSSSICTVFIEFMLEWKRIQWAKQLLETSYWYKDKEESQRILEIICEMFSGERKELIQLLEEFPEVPFLRDSFLSLPENESHVHFDGFAKFRLKPFWDRVGKYVELAIDEFKMEQEYQVFIHMQREFLRKKEQQIPMLRVYLHENEPIFYDERFQRLYQDDLLRVLDKRLLVNLPLTVDCFTLVPLLSLAPGRIRLYTDEGESGLSRTIQNIFEERVTLLPARQFWEEQWKIGSKDAAN</sequence>
<protein>
    <submittedName>
        <fullName evidence="1">Putative sporulation protein YtxC</fullName>
    </submittedName>
</protein>
<evidence type="ECO:0000313" key="1">
    <source>
        <dbReference type="EMBL" id="EHL73110.1"/>
    </source>
</evidence>
<dbReference type="PATRIC" id="fig|665952.3.peg.3429"/>
<dbReference type="InterPro" id="IPR014199">
    <property type="entry name" value="Spore_YtxC"/>
</dbReference>
<accession>G9QQD3</accession>
<proteinExistence type="predicted"/>
<dbReference type="EMBL" id="ACWF01000160">
    <property type="protein sequence ID" value="EHL73110.1"/>
    <property type="molecule type" value="Genomic_DNA"/>
</dbReference>
<dbReference type="RefSeq" id="WP_003355601.1">
    <property type="nucleotide sequence ID" value="NZ_JH414764.1"/>
</dbReference>
<dbReference type="HOGENOM" id="CLU_078155_0_0_9"/>
<dbReference type="Proteomes" id="UP000011747">
    <property type="component" value="Unassembled WGS sequence"/>
</dbReference>
<keyword evidence="2" id="KW-1185">Reference proteome</keyword>
<organism evidence="1 2">
    <name type="scientific">Bacillus smithii 7_3_47FAA</name>
    <dbReference type="NCBI Taxonomy" id="665952"/>
    <lineage>
        <taxon>Bacteria</taxon>
        <taxon>Bacillati</taxon>
        <taxon>Bacillota</taxon>
        <taxon>Bacilli</taxon>
        <taxon>Bacillales</taxon>
        <taxon>Bacillaceae</taxon>
        <taxon>Bacillus</taxon>
    </lineage>
</organism>
<evidence type="ECO:0000313" key="2">
    <source>
        <dbReference type="Proteomes" id="UP000011747"/>
    </source>
</evidence>
<dbReference type="AlphaFoldDB" id="G9QQD3"/>
<gene>
    <name evidence="1" type="ORF">HMPREF1015_00500</name>
</gene>
<reference evidence="1 2" key="1">
    <citation type="submission" date="2011-09" db="EMBL/GenBank/DDBJ databases">
        <title>The Genome Sequence of Bacillus smithii 7_3_47FAA.</title>
        <authorList>
            <consortium name="The Broad Institute Genome Sequencing Platform"/>
            <person name="Earl A."/>
            <person name="Ward D."/>
            <person name="Feldgarden M."/>
            <person name="Gevers D."/>
            <person name="Daigneault M."/>
            <person name="Strauss J."/>
            <person name="Allen-Vercoe E."/>
            <person name="Young S.K."/>
            <person name="Zeng Q."/>
            <person name="Gargeya S."/>
            <person name="Fitzgerald M."/>
            <person name="Haas B."/>
            <person name="Abouelleil A."/>
            <person name="Alvarado L."/>
            <person name="Arachchi H.M."/>
            <person name="Berlin A."/>
            <person name="Brown A."/>
            <person name="Chapman S.B."/>
            <person name="Chen Z."/>
            <person name="Dunbar C."/>
            <person name="Freedman E."/>
            <person name="Gearin G."/>
            <person name="Goldberg J."/>
            <person name="Griggs A."/>
            <person name="Gujja S."/>
            <person name="Heiman D."/>
            <person name="Howarth C."/>
            <person name="Larson L."/>
            <person name="Lui A."/>
            <person name="MacDonald P.J.P."/>
            <person name="Montmayeur A."/>
            <person name="Murphy C."/>
            <person name="Neiman D."/>
            <person name="Pearson M."/>
            <person name="Priest M."/>
            <person name="Roberts A."/>
            <person name="Saif S."/>
            <person name="Shea T."/>
            <person name="Shenoy N."/>
            <person name="Sisk P."/>
            <person name="Stolte C."/>
            <person name="Sykes S."/>
            <person name="Wortman J."/>
            <person name="Nusbaum C."/>
            <person name="Birren B."/>
        </authorList>
    </citation>
    <scope>NUCLEOTIDE SEQUENCE [LARGE SCALE GENOMIC DNA]</scope>
    <source>
        <strain evidence="1 2">7_3_47FAA</strain>
    </source>
</reference>
<name>G9QQD3_9BACI</name>
<dbReference type="Pfam" id="PF08812">
    <property type="entry name" value="YtxC"/>
    <property type="match status" value="1"/>
</dbReference>